<dbReference type="AlphaFoldDB" id="F4KUW6"/>
<feature type="domain" description="Effector-associated" evidence="2">
    <location>
        <begin position="4"/>
        <end position="82"/>
    </location>
</feature>
<dbReference type="InterPro" id="IPR025493">
    <property type="entry name" value="DUF4384"/>
</dbReference>
<dbReference type="Proteomes" id="UP000008461">
    <property type="component" value="Chromosome"/>
</dbReference>
<reference evidence="3 4" key="1">
    <citation type="journal article" date="2011" name="Stand. Genomic Sci.">
        <title>Complete genome sequence of Haliscomenobacter hydrossis type strain (O).</title>
        <authorList>
            <consortium name="US DOE Joint Genome Institute (JGI-PGF)"/>
            <person name="Daligault H."/>
            <person name="Lapidus A."/>
            <person name="Zeytun A."/>
            <person name="Nolan M."/>
            <person name="Lucas S."/>
            <person name="Del Rio T.G."/>
            <person name="Tice H."/>
            <person name="Cheng J.F."/>
            <person name="Tapia R."/>
            <person name="Han C."/>
            <person name="Goodwin L."/>
            <person name="Pitluck S."/>
            <person name="Liolios K."/>
            <person name="Pagani I."/>
            <person name="Ivanova N."/>
            <person name="Huntemann M."/>
            <person name="Mavromatis K."/>
            <person name="Mikhailova N."/>
            <person name="Pati A."/>
            <person name="Chen A."/>
            <person name="Palaniappan K."/>
            <person name="Land M."/>
            <person name="Hauser L."/>
            <person name="Brambilla E.M."/>
            <person name="Rohde M."/>
            <person name="Verbarg S."/>
            <person name="Goker M."/>
            <person name="Bristow J."/>
            <person name="Eisen J.A."/>
            <person name="Markowitz V."/>
            <person name="Hugenholtz P."/>
            <person name="Kyrpides N.C."/>
            <person name="Klenk H.P."/>
            <person name="Woyke T."/>
        </authorList>
    </citation>
    <scope>NUCLEOTIDE SEQUENCE [LARGE SCALE GENOMIC DNA]</scope>
    <source>
        <strain evidence="4">ATCC 27775 / DSM 1100 / LMG 10767 / O</strain>
    </source>
</reference>
<protein>
    <submittedName>
        <fullName evidence="3">Uncharacterized protein</fullName>
    </submittedName>
</protein>
<evidence type="ECO:0000313" key="3">
    <source>
        <dbReference type="EMBL" id="AEE48142.1"/>
    </source>
</evidence>
<keyword evidence="4" id="KW-1185">Reference proteome</keyword>
<dbReference type="STRING" id="760192.Halhy_0229"/>
<dbReference type="OrthoDB" id="6395784at2"/>
<feature type="domain" description="DUF4384" evidence="1">
    <location>
        <begin position="202"/>
        <end position="271"/>
    </location>
</feature>
<reference key="2">
    <citation type="submission" date="2011-04" db="EMBL/GenBank/DDBJ databases">
        <title>Complete sequence of chromosome of Haliscomenobacter hydrossis DSM 1100.</title>
        <authorList>
            <consortium name="US DOE Joint Genome Institute (JGI-PGF)"/>
            <person name="Lucas S."/>
            <person name="Han J."/>
            <person name="Lapidus A."/>
            <person name="Bruce D."/>
            <person name="Goodwin L."/>
            <person name="Pitluck S."/>
            <person name="Peters L."/>
            <person name="Kyrpides N."/>
            <person name="Mavromatis K."/>
            <person name="Ivanova N."/>
            <person name="Ovchinnikova G."/>
            <person name="Pagani I."/>
            <person name="Daligault H."/>
            <person name="Detter J.C."/>
            <person name="Han C."/>
            <person name="Land M."/>
            <person name="Hauser L."/>
            <person name="Markowitz V."/>
            <person name="Cheng J.-F."/>
            <person name="Hugenholtz P."/>
            <person name="Woyke T."/>
            <person name="Wu D."/>
            <person name="Verbarg S."/>
            <person name="Frueling A."/>
            <person name="Brambilla E."/>
            <person name="Klenk H.-P."/>
            <person name="Eisen J.A."/>
        </authorList>
    </citation>
    <scope>NUCLEOTIDE SEQUENCE</scope>
    <source>
        <strain>DSM 1100</strain>
    </source>
</reference>
<evidence type="ECO:0000313" key="4">
    <source>
        <dbReference type="Proteomes" id="UP000008461"/>
    </source>
</evidence>
<accession>F4KUW6</accession>
<evidence type="ECO:0000259" key="1">
    <source>
        <dbReference type="Pfam" id="PF14326"/>
    </source>
</evidence>
<dbReference type="eggNOG" id="ENOG50337KQ">
    <property type="taxonomic scope" value="Bacteria"/>
</dbReference>
<sequence length="325" mass="35876">MSHTPQSLKQLLARGRTDLVLNGLLEHTANLTDKVPHNTVIALSSRWKNNEAENNAGIIGLEDYKLEKSRINKAVLALIDELWSNESSGGVVSVVPSKFNWKKWTAIAVTTLGILGAIAEFSGWSLRDLFAHQTEQPRGKTDTTAQIKPDTTKDIEVESAQTQTRGVKLLQKPTSTKNTSASLPAPLHITCTSNKGRNNPQFYAGEIMRFYYSVNRPCHVRCIYQLADGRLVLFDEDQQANATQGIPTEIGAGFVAAAPFGPERLYLFASTAAFPTLHTKTDPDGYAFIVDGLPQALQKTRGFKKLQQIVETQLNLNTLEEKINQ</sequence>
<dbReference type="HOGENOM" id="CLU_854606_0_0_10"/>
<organism evidence="3 4">
    <name type="scientific">Haliscomenobacter hydrossis (strain ATCC 27775 / DSM 1100 / LMG 10767 / O)</name>
    <dbReference type="NCBI Taxonomy" id="760192"/>
    <lineage>
        <taxon>Bacteria</taxon>
        <taxon>Pseudomonadati</taxon>
        <taxon>Bacteroidota</taxon>
        <taxon>Saprospiria</taxon>
        <taxon>Saprospirales</taxon>
        <taxon>Haliscomenobacteraceae</taxon>
        <taxon>Haliscomenobacter</taxon>
    </lineage>
</organism>
<dbReference type="Pfam" id="PF19964">
    <property type="entry name" value="EAD11"/>
    <property type="match status" value="1"/>
</dbReference>
<dbReference type="InterPro" id="IPR045439">
    <property type="entry name" value="EAD11"/>
</dbReference>
<dbReference type="KEGG" id="hhy:Halhy_0229"/>
<dbReference type="EMBL" id="CP002691">
    <property type="protein sequence ID" value="AEE48142.1"/>
    <property type="molecule type" value="Genomic_DNA"/>
</dbReference>
<proteinExistence type="predicted"/>
<evidence type="ECO:0000259" key="2">
    <source>
        <dbReference type="Pfam" id="PF19964"/>
    </source>
</evidence>
<dbReference type="Pfam" id="PF14326">
    <property type="entry name" value="DUF4384"/>
    <property type="match status" value="1"/>
</dbReference>
<dbReference type="RefSeq" id="WP_013762706.1">
    <property type="nucleotide sequence ID" value="NC_015510.1"/>
</dbReference>
<gene>
    <name evidence="3" type="ordered locus">Halhy_0229</name>
</gene>
<name>F4KUW6_HALH1</name>